<feature type="domain" description="4Fe-4S ferredoxin-type" evidence="4">
    <location>
        <begin position="297"/>
        <end position="327"/>
    </location>
</feature>
<protein>
    <submittedName>
        <fullName evidence="5">4Fe-4S protein</fullName>
    </submittedName>
</protein>
<gene>
    <name evidence="5" type="ordered locus">Shel_06800</name>
</gene>
<dbReference type="Gene3D" id="3.30.70.20">
    <property type="match status" value="2"/>
</dbReference>
<sequence>MAIADDLALYAVGYFAHESHPFRMDSYCLNTIQRKTPCTTCSDVCPEQLNISARKPNWKGCINCNLCVTMCPTEAIHESTTSLTSTLSALDTDGDYIVVACDDYEGHADVRCACIGCMPWELLAAMSLSKGIVLKTKICRECPNEFLVEEVKGKVKKLRRFFGKEEFLRRFFTAEPEEGKASAGAAKRHAFSSAFGAVKSGAEQIVAENPPKVSHYRALLLESLESIPEENRPAVTWETLVQDGDCRGCIICGRMCPHDSIKLNIPDVTASEYSSVLRVGPGANDTEETQIEEFQYPQSYIHEASRCTQCGLCYISCPISNIGGWDKITTKKVPAYNETPISVKLCEKCKRPFKPDNEEDTVCQTCNRRKFGIGGRR</sequence>
<dbReference type="InterPro" id="IPR017896">
    <property type="entry name" value="4Fe4S_Fe-S-bd"/>
</dbReference>
<evidence type="ECO:0000313" key="6">
    <source>
        <dbReference type="Proteomes" id="UP000002026"/>
    </source>
</evidence>
<dbReference type="Pfam" id="PF00037">
    <property type="entry name" value="Fer4"/>
    <property type="match status" value="1"/>
</dbReference>
<dbReference type="eggNOG" id="COG1143">
    <property type="taxonomic scope" value="Bacteria"/>
</dbReference>
<keyword evidence="1" id="KW-0479">Metal-binding</keyword>
<keyword evidence="3" id="KW-0411">Iron-sulfur</keyword>
<organism evidence="5 6">
    <name type="scientific">Slackia heliotrinireducens (strain ATCC 29202 / DSM 20476 / NCTC 11029 / RHS 1)</name>
    <name type="common">Peptococcus heliotrinreducens</name>
    <dbReference type="NCBI Taxonomy" id="471855"/>
    <lineage>
        <taxon>Bacteria</taxon>
        <taxon>Bacillati</taxon>
        <taxon>Actinomycetota</taxon>
        <taxon>Coriobacteriia</taxon>
        <taxon>Eggerthellales</taxon>
        <taxon>Eggerthellaceae</taxon>
        <taxon>Slackia</taxon>
    </lineage>
</organism>
<dbReference type="KEGG" id="shi:Shel_06800"/>
<dbReference type="RefSeq" id="WP_012797844.1">
    <property type="nucleotide sequence ID" value="NC_013165.1"/>
</dbReference>
<feature type="domain" description="4Fe-4S ferredoxin-type" evidence="4">
    <location>
        <begin position="237"/>
        <end position="266"/>
    </location>
</feature>
<evidence type="ECO:0000259" key="4">
    <source>
        <dbReference type="PROSITE" id="PS51379"/>
    </source>
</evidence>
<name>C7N3Z8_SLAHD</name>
<dbReference type="HOGENOM" id="CLU_048087_0_0_11"/>
<evidence type="ECO:0000256" key="2">
    <source>
        <dbReference type="ARBA" id="ARBA00023004"/>
    </source>
</evidence>
<dbReference type="Gene3D" id="3.40.50.1780">
    <property type="match status" value="1"/>
</dbReference>
<accession>C7N3Z8</accession>
<dbReference type="InterPro" id="IPR017900">
    <property type="entry name" value="4Fe4S_Fe_S_CS"/>
</dbReference>
<proteinExistence type="predicted"/>
<dbReference type="Proteomes" id="UP000002026">
    <property type="component" value="Chromosome"/>
</dbReference>
<dbReference type="GO" id="GO:0046872">
    <property type="term" value="F:metal ion binding"/>
    <property type="evidence" value="ECO:0007669"/>
    <property type="project" value="UniProtKB-KW"/>
</dbReference>
<dbReference type="STRING" id="471855.Shel_06800"/>
<evidence type="ECO:0000256" key="1">
    <source>
        <dbReference type="ARBA" id="ARBA00022723"/>
    </source>
</evidence>
<keyword evidence="6" id="KW-1185">Reference proteome</keyword>
<dbReference type="GO" id="GO:0051536">
    <property type="term" value="F:iron-sulfur cluster binding"/>
    <property type="evidence" value="ECO:0007669"/>
    <property type="project" value="UniProtKB-KW"/>
</dbReference>
<evidence type="ECO:0000313" key="5">
    <source>
        <dbReference type="EMBL" id="ACV21739.1"/>
    </source>
</evidence>
<feature type="domain" description="4Fe-4S ferredoxin-type" evidence="4">
    <location>
        <begin position="52"/>
        <end position="81"/>
    </location>
</feature>
<reference evidence="5 6" key="1">
    <citation type="journal article" date="2009" name="Stand. Genomic Sci.">
        <title>Complete genome sequence of Slackia heliotrinireducens type strain (RHS 1).</title>
        <authorList>
            <person name="Pukall R."/>
            <person name="Lapidus A."/>
            <person name="Nolan M."/>
            <person name="Copeland A."/>
            <person name="Glavina Del Rio T."/>
            <person name="Lucas S."/>
            <person name="Chen F."/>
            <person name="Tice H."/>
            <person name="Cheng J.F."/>
            <person name="Chertkov O."/>
            <person name="Bruce D."/>
            <person name="Goodwin L."/>
            <person name="Kuske C."/>
            <person name="Brettin T."/>
            <person name="Detter J.C."/>
            <person name="Han C."/>
            <person name="Pitluck S."/>
            <person name="Pati A."/>
            <person name="Mavrommatis K."/>
            <person name="Ivanova N."/>
            <person name="Ovchinnikova G."/>
            <person name="Chen A."/>
            <person name="Palaniappan K."/>
            <person name="Schneider S."/>
            <person name="Rohde M."/>
            <person name="Chain P."/>
            <person name="D'haeseleer P."/>
            <person name="Goker M."/>
            <person name="Bristow J."/>
            <person name="Eisen J.A."/>
            <person name="Markowitz V."/>
            <person name="Kyrpides N.C."/>
            <person name="Klenk H.P."/>
            <person name="Hugenholtz P."/>
        </authorList>
    </citation>
    <scope>NUCLEOTIDE SEQUENCE [LARGE SCALE GENOMIC DNA]</scope>
    <source>
        <strain evidence="6">ATCC 29202 / DSM 20476 / NCTC 11029 / RHS 1</strain>
    </source>
</reference>
<keyword evidence="2" id="KW-0408">Iron</keyword>
<dbReference type="eggNOG" id="COG1146">
    <property type="taxonomic scope" value="Bacteria"/>
</dbReference>
<dbReference type="PROSITE" id="PS00198">
    <property type="entry name" value="4FE4S_FER_1"/>
    <property type="match status" value="2"/>
</dbReference>
<dbReference type="PROSITE" id="PS51379">
    <property type="entry name" value="4FE4S_FER_2"/>
    <property type="match status" value="3"/>
</dbReference>
<dbReference type="Pfam" id="PF13534">
    <property type="entry name" value="Fer4_17"/>
    <property type="match status" value="1"/>
</dbReference>
<dbReference type="SUPFAM" id="SSF54862">
    <property type="entry name" value="4Fe-4S ferredoxins"/>
    <property type="match status" value="2"/>
</dbReference>
<evidence type="ECO:0000256" key="3">
    <source>
        <dbReference type="ARBA" id="ARBA00023014"/>
    </source>
</evidence>
<dbReference type="AlphaFoldDB" id="C7N3Z8"/>
<dbReference type="EMBL" id="CP001684">
    <property type="protein sequence ID" value="ACV21739.1"/>
    <property type="molecule type" value="Genomic_DNA"/>
</dbReference>